<dbReference type="RefSeq" id="XP_053586264.1">
    <property type="nucleotide sequence ID" value="XM_053726687.1"/>
</dbReference>
<sequence>MTLRNRRVTHTTTLSIIEFQLASSVISCTGSSDVIETAARYHLKLSKTDRYIMTVLPRVTEVDKFTDRVIALMGTEVISLSATENVSGSSVSSRLVPGNKNVKYSTLHSNLPLTSSSSDRLDMDSTAGGFCSELKFTLNCRVLLRRAIDQVKGLVNGLTGVLEEIDVVTGQVQKLGVRFDRLPDEVIWISRVTVMYTDNRRRMRSRTQFPLEPAAAVTIYNAQGLTLDNVECALENSCQKTFLSWHQESYHVQEIQRSLKMQRDIIWNKAKRIHTCRTSSKTRRFDRLPDEIIWVTRVTVMYTDNRRRMKSRTQFPLEPAAAVTIHKAQGLTLDNVIMKTSSIFANSQMYVGASRVKTMTGLHLIDFDATKILVDQAALAKYEMLRASTFP</sequence>
<organism evidence="1 2">
    <name type="scientific">Caenorhabditis remanei</name>
    <name type="common">Caenorhabditis vulgaris</name>
    <dbReference type="NCBI Taxonomy" id="31234"/>
    <lineage>
        <taxon>Eukaryota</taxon>
        <taxon>Metazoa</taxon>
        <taxon>Ecdysozoa</taxon>
        <taxon>Nematoda</taxon>
        <taxon>Chromadorea</taxon>
        <taxon>Rhabditida</taxon>
        <taxon>Rhabditina</taxon>
        <taxon>Rhabditomorpha</taxon>
        <taxon>Rhabditoidea</taxon>
        <taxon>Rhabditidae</taxon>
        <taxon>Peloderinae</taxon>
        <taxon>Caenorhabditis</taxon>
    </lineage>
</organism>
<dbReference type="GeneID" id="9814101"/>
<dbReference type="AlphaFoldDB" id="A0A6A5GXW0"/>
<dbReference type="KEGG" id="crq:GCK72_008182"/>
<dbReference type="CTD" id="9814101"/>
<protein>
    <recommendedName>
        <fullName evidence="3">ATP-dependent DNA helicase</fullName>
    </recommendedName>
</protein>
<dbReference type="InterPro" id="IPR051055">
    <property type="entry name" value="PIF1_helicase"/>
</dbReference>
<dbReference type="Gene3D" id="3.40.50.300">
    <property type="entry name" value="P-loop containing nucleotide triphosphate hydrolases"/>
    <property type="match status" value="1"/>
</dbReference>
<evidence type="ECO:0000313" key="1">
    <source>
        <dbReference type="EMBL" id="KAF1759937.1"/>
    </source>
</evidence>
<dbReference type="PANTHER" id="PTHR47642">
    <property type="entry name" value="ATP-DEPENDENT DNA HELICASE"/>
    <property type="match status" value="1"/>
</dbReference>
<accession>A0A6A5GXW0</accession>
<gene>
    <name evidence="1" type="ORF">GCK72_008182</name>
</gene>
<evidence type="ECO:0000313" key="2">
    <source>
        <dbReference type="Proteomes" id="UP000483820"/>
    </source>
</evidence>
<name>A0A6A5GXW0_CAERE</name>
<comment type="caution">
    <text evidence="1">The sequence shown here is derived from an EMBL/GenBank/DDBJ whole genome shotgun (WGS) entry which is preliminary data.</text>
</comment>
<dbReference type="CDD" id="cd18809">
    <property type="entry name" value="SF1_C_RecD"/>
    <property type="match status" value="1"/>
</dbReference>
<reference evidence="1 2" key="1">
    <citation type="submission" date="2019-12" db="EMBL/GenBank/DDBJ databases">
        <title>Chromosome-level assembly of the Caenorhabditis remanei genome.</title>
        <authorList>
            <person name="Teterina A.A."/>
            <person name="Willis J.H."/>
            <person name="Phillips P.C."/>
        </authorList>
    </citation>
    <scope>NUCLEOTIDE SEQUENCE [LARGE SCALE GENOMIC DNA]</scope>
    <source>
        <strain evidence="1 2">PX506</strain>
        <tissue evidence="1">Whole organism</tissue>
    </source>
</reference>
<evidence type="ECO:0008006" key="3">
    <source>
        <dbReference type="Google" id="ProtNLM"/>
    </source>
</evidence>
<proteinExistence type="predicted"/>
<dbReference type="Proteomes" id="UP000483820">
    <property type="component" value="Chromosome III"/>
</dbReference>
<dbReference type="InterPro" id="IPR027417">
    <property type="entry name" value="P-loop_NTPase"/>
</dbReference>
<dbReference type="SUPFAM" id="SSF52540">
    <property type="entry name" value="P-loop containing nucleoside triphosphate hydrolases"/>
    <property type="match status" value="2"/>
</dbReference>
<dbReference type="EMBL" id="WUAV01000003">
    <property type="protein sequence ID" value="KAF1759937.1"/>
    <property type="molecule type" value="Genomic_DNA"/>
</dbReference>